<sequence>MKQETRVPQSHIEYPDIEMHLISENKQQQPSAPMPHEPRAAGQALKDLNLAYLNNDQKTTLSAWVRGLTVEGVKPNPGPSIIEPNHGPSDELTQAEIQILQRQLAKQDQKPALIMKDQENLLDDLTELKTTVQPQIDNSGFLAHVDHAAEFSGTKGEYFAVMKYILTNSHSNRFACLANLTDIPDEPVEAFVPMSFSRPKKEKKEKDNHMEEKKKKEKRESMAMPASQKPKLKTDEEKEIERKNVIRRIVEQFRDKKMYKLVLWLDKPMSRKFKTEVLDELWGSGWQERNKMNQYEWLSYCWANNVTKVDTQTVLLSYDIKWQQLPADMKMAILGDSRADLEAQKTHNKVMHAYNGNPLCQGFQEVEASKTFLNIAEESNSVLKPYTGLEAEKYITNIVGDANPNQSRIFDQDRLRGNQYNANGAVVHNAVSTIPFTNLIPRTIRSDDDVLEKSANRLQVTETNVTDYYVNPIEPTELSKTISDQIKNNQSSNWRRDNTSLAGFNSFDIATVNTALIARGLSTESMTLKLELLHGIMAMQVEAPMINSSTYSIVDNHTIPTVTDRAVIGINDSPVFGEDCGGDLPEYPFGGGTGTIAFHLTLQTVPEERRDKAIFCPPGLLQAARDGAEALALFVLSMSEWPFGIYTVTKRTTDEKGLNPADQVYVPMETITRVGGDRVLDVVLPRRYAVANPTTQGNANALAVIQPQAGPLANGADGLAAGELLDVNFIGADGITEYPLTYYLYTWALRFDITTIRQYIGRMAALIGVKHQLWASHEIRVALCQVAPKMVVGVTGSGDLPRGSAAASEVCYSSLLEVSRSEEDFPLLGQVQADFRVFETNTSTWNKVVLGLATAPNVTSEQNMHVPFVVGDPRSNAWDRLEAVPIAAAWQMYYHSRGVTTAAWNDAYTNVNNVWLQKMARDSFSTTQSTGTILPARYGKIVKNLMRNMFEREPAKVVTSVGGDEYEITHFERWLPGNRYASVFEQDETEVNLFPPTLLPDIWVQYPATHTPIMCASFPPVFGQDSTQGFGKESQLIPFRNANNNLVAPYVEAFVANQAYFPIGSGPNINDKVLWNSRLWMTSGFVQYLDYAGNAINEVVPAAGLPLGRSIPLLPGEVQPVGNTNMSTSCVPRYSVDGRRIFTYVNTAQSVPLIQACNRANRLARSAWLLLHVYIEPELQLLSDEVVDIFDQLTSKTFLDVAKSAADSAEGNIPATKVLTDLQAVDSATLPSTLDPSTSMLQPAPLLGEPTTN</sequence>
<protein>
    <submittedName>
        <fullName evidence="2">Structural protein</fullName>
    </submittedName>
</protein>
<keyword evidence="3" id="KW-1185">Reference proteome</keyword>
<dbReference type="RefSeq" id="YP_003289292.1">
    <property type="nucleotide sequence ID" value="NC_013499.1"/>
</dbReference>
<organism evidence="2 3">
    <name type="scientific">Drosophila melanogaster totivirus SW-2009a</name>
    <dbReference type="NCBI Taxonomy" id="663282"/>
    <lineage>
        <taxon>Viruses</taxon>
        <taxon>Riboviria</taxon>
        <taxon>Orthornavirae</taxon>
        <taxon>Duplornaviricota</taxon>
        <taxon>Chrymotiviricetes</taxon>
        <taxon>Ghabrivirales</taxon>
        <taxon>Totiviridae</taxon>
    </lineage>
</organism>
<evidence type="ECO:0000313" key="2">
    <source>
        <dbReference type="EMBL" id="ACU32788.1"/>
    </source>
</evidence>
<accession>D0U492</accession>
<dbReference type="Proteomes" id="UP000204110">
    <property type="component" value="Segment"/>
</dbReference>
<name>D0U492_9VIRU</name>
<evidence type="ECO:0000313" key="3">
    <source>
        <dbReference type="Proteomes" id="UP000204110"/>
    </source>
</evidence>
<dbReference type="KEGG" id="vg:8593868"/>
<feature type="compositionally biased region" description="Basic and acidic residues" evidence="1">
    <location>
        <begin position="202"/>
        <end position="221"/>
    </location>
</feature>
<feature type="region of interest" description="Disordered" evidence="1">
    <location>
        <begin position="197"/>
        <end position="236"/>
    </location>
</feature>
<evidence type="ECO:0000256" key="1">
    <source>
        <dbReference type="SAM" id="MobiDB-lite"/>
    </source>
</evidence>
<dbReference type="GeneID" id="8593868"/>
<feature type="region of interest" description="Disordered" evidence="1">
    <location>
        <begin position="1233"/>
        <end position="1253"/>
    </location>
</feature>
<reference evidence="2 3" key="1">
    <citation type="journal article" date="2010" name="Proc. Natl. Acad. Sci. U.S.A.">
        <title>Virus discovery by deep sequencing and assembly of virus-derived small silencing RNAs.</title>
        <authorList>
            <person name="Wu Q."/>
            <person name="Luo Y."/>
            <person name="Lu R."/>
            <person name="Lau N."/>
            <person name="Lai E.C."/>
            <person name="Li W.X."/>
            <person name="Ding S.W."/>
        </authorList>
    </citation>
    <scope>NUCLEOTIDE SEQUENCE [LARGE SCALE GENOMIC DNA]</scope>
    <source>
        <strain evidence="2 3">DTV</strain>
    </source>
</reference>
<dbReference type="EMBL" id="GQ342961">
    <property type="protein sequence ID" value="ACU32788.1"/>
    <property type="molecule type" value="Genomic_RNA"/>
</dbReference>
<proteinExistence type="predicted"/>